<protein>
    <submittedName>
        <fullName evidence="1">Uncharacterized protein</fullName>
    </submittedName>
</protein>
<organism evidence="1">
    <name type="scientific">Lepeophtheirus salmonis</name>
    <name type="common">Salmon louse</name>
    <name type="synonym">Caligus salmonis</name>
    <dbReference type="NCBI Taxonomy" id="72036"/>
    <lineage>
        <taxon>Eukaryota</taxon>
        <taxon>Metazoa</taxon>
        <taxon>Ecdysozoa</taxon>
        <taxon>Arthropoda</taxon>
        <taxon>Crustacea</taxon>
        <taxon>Multicrustacea</taxon>
        <taxon>Hexanauplia</taxon>
        <taxon>Copepoda</taxon>
        <taxon>Siphonostomatoida</taxon>
        <taxon>Caligidae</taxon>
        <taxon>Lepeophtheirus</taxon>
    </lineage>
</organism>
<name>A0A0K2VLU5_LEPSM</name>
<dbReference type="AlphaFoldDB" id="A0A0K2VLU5"/>
<reference evidence="1" key="1">
    <citation type="submission" date="2014-05" db="EMBL/GenBank/DDBJ databases">
        <authorList>
            <person name="Chronopoulou M."/>
        </authorList>
    </citation>
    <scope>NUCLEOTIDE SEQUENCE</scope>
    <source>
        <tissue evidence="1">Whole organism</tissue>
    </source>
</reference>
<sequence>MRVVQLYLWLDQEFKVNIDSNPIKRASFRIYFQLKLFIYLHMLYIINI</sequence>
<dbReference type="EMBL" id="HACA01033744">
    <property type="protein sequence ID" value="CDW51106.1"/>
    <property type="molecule type" value="Transcribed_RNA"/>
</dbReference>
<proteinExistence type="predicted"/>
<evidence type="ECO:0000313" key="1">
    <source>
        <dbReference type="EMBL" id="CDW51106.1"/>
    </source>
</evidence>
<accession>A0A0K2VLU5</accession>